<organism evidence="2 3">
    <name type="scientific">Clostridium collagenovorans DSM 3089</name>
    <dbReference type="NCBI Taxonomy" id="1121306"/>
    <lineage>
        <taxon>Bacteria</taxon>
        <taxon>Bacillati</taxon>
        <taxon>Bacillota</taxon>
        <taxon>Clostridia</taxon>
        <taxon>Eubacteriales</taxon>
        <taxon>Clostridiaceae</taxon>
        <taxon>Clostridium</taxon>
    </lineage>
</organism>
<keyword evidence="2" id="KW-0378">Hydrolase</keyword>
<reference evidence="2 3" key="1">
    <citation type="submission" date="2016-11" db="EMBL/GenBank/DDBJ databases">
        <authorList>
            <person name="Jaros S."/>
            <person name="Januszkiewicz K."/>
            <person name="Wedrychowicz H."/>
        </authorList>
    </citation>
    <scope>NUCLEOTIDE SEQUENCE [LARGE SCALE GENOMIC DNA]</scope>
    <source>
        <strain evidence="2 3">DSM 3089</strain>
    </source>
</reference>
<dbReference type="Pfam" id="PF04909">
    <property type="entry name" value="Amidohydro_2"/>
    <property type="match status" value="1"/>
</dbReference>
<evidence type="ECO:0000259" key="1">
    <source>
        <dbReference type="Pfam" id="PF04909"/>
    </source>
</evidence>
<dbReference type="OrthoDB" id="9771932at2"/>
<dbReference type="InterPro" id="IPR032466">
    <property type="entry name" value="Metal_Hydrolase"/>
</dbReference>
<dbReference type="Gene3D" id="3.20.20.140">
    <property type="entry name" value="Metal-dependent hydrolases"/>
    <property type="match status" value="1"/>
</dbReference>
<dbReference type="Proteomes" id="UP000184526">
    <property type="component" value="Unassembled WGS sequence"/>
</dbReference>
<evidence type="ECO:0000313" key="3">
    <source>
        <dbReference type="Proteomes" id="UP000184526"/>
    </source>
</evidence>
<sequence>MNVYMLEMAVVWNWKLISKMEGFYTPKGFKIIKLHQCWTPFDISSNESIEIIKWATNKNLPIFIHLFSDNQVKKFIKIANSFADTTFIIAHMIGFKTMSTILKNKNVYFDISAPQLYSEDILKSAINTVGCDRLILGSDSPYGRDNVEKNIKRLNKLLLTENQIKSICGENIIRILQLKKINQ</sequence>
<keyword evidence="3" id="KW-1185">Reference proteome</keyword>
<accession>A0A1M5S5P4</accession>
<dbReference type="STRING" id="1121306.SAMN02745196_00052"/>
<evidence type="ECO:0000313" key="2">
    <source>
        <dbReference type="EMBL" id="SHH33952.1"/>
    </source>
</evidence>
<dbReference type="AlphaFoldDB" id="A0A1M5S5P4"/>
<dbReference type="GO" id="GO:0016787">
    <property type="term" value="F:hydrolase activity"/>
    <property type="evidence" value="ECO:0007669"/>
    <property type="project" value="UniProtKB-KW"/>
</dbReference>
<feature type="domain" description="Amidohydrolase-related" evidence="1">
    <location>
        <begin position="28"/>
        <end position="177"/>
    </location>
</feature>
<dbReference type="SUPFAM" id="SSF51556">
    <property type="entry name" value="Metallo-dependent hydrolases"/>
    <property type="match status" value="1"/>
</dbReference>
<dbReference type="InterPro" id="IPR006680">
    <property type="entry name" value="Amidohydro-rel"/>
</dbReference>
<name>A0A1M5S5P4_9CLOT</name>
<protein>
    <submittedName>
        <fullName evidence="2">Amidohydrolase</fullName>
    </submittedName>
</protein>
<gene>
    <name evidence="2" type="ORF">SAMN02745196_00052</name>
</gene>
<dbReference type="EMBL" id="FQXP01000003">
    <property type="protein sequence ID" value="SHH33952.1"/>
    <property type="molecule type" value="Genomic_DNA"/>
</dbReference>
<proteinExistence type="predicted"/>